<dbReference type="SMART" id="SM00256">
    <property type="entry name" value="FBOX"/>
    <property type="match status" value="1"/>
</dbReference>
<dbReference type="InterPro" id="IPR001480">
    <property type="entry name" value="Bulb-type_lectin_dom"/>
</dbReference>
<dbReference type="InterPro" id="IPR036426">
    <property type="entry name" value="Bulb-type_lectin_dom_sf"/>
</dbReference>
<dbReference type="EMBL" id="CACVBM020000555">
    <property type="protein sequence ID" value="CAA7020817.1"/>
    <property type="molecule type" value="Genomic_DNA"/>
</dbReference>
<organism evidence="6 7">
    <name type="scientific">Microthlaspi erraticum</name>
    <dbReference type="NCBI Taxonomy" id="1685480"/>
    <lineage>
        <taxon>Eukaryota</taxon>
        <taxon>Viridiplantae</taxon>
        <taxon>Streptophyta</taxon>
        <taxon>Embryophyta</taxon>
        <taxon>Tracheophyta</taxon>
        <taxon>Spermatophyta</taxon>
        <taxon>Magnoliopsida</taxon>
        <taxon>eudicotyledons</taxon>
        <taxon>Gunneridae</taxon>
        <taxon>Pentapetalae</taxon>
        <taxon>rosids</taxon>
        <taxon>malvids</taxon>
        <taxon>Brassicales</taxon>
        <taxon>Brassicaceae</taxon>
        <taxon>Coluteocarpeae</taxon>
        <taxon>Microthlaspi</taxon>
    </lineage>
</organism>
<dbReference type="SUPFAM" id="SSF50965">
    <property type="entry name" value="Galactose oxidase, central domain"/>
    <property type="match status" value="1"/>
</dbReference>
<dbReference type="PROSITE" id="PS50927">
    <property type="entry name" value="BULB_LECTIN"/>
    <property type="match status" value="1"/>
</dbReference>
<dbReference type="Pfam" id="PF07734">
    <property type="entry name" value="FBA_1"/>
    <property type="match status" value="1"/>
</dbReference>
<protein>
    <recommendedName>
        <fullName evidence="8">F-box domain-containing protein</fullName>
    </recommendedName>
</protein>
<dbReference type="PANTHER" id="PTHR31672:SF13">
    <property type="entry name" value="F-BOX PROTEIN CPR30-LIKE"/>
    <property type="match status" value="1"/>
</dbReference>
<gene>
    <name evidence="6" type="ORF">MERR_LOCUS8052</name>
</gene>
<dbReference type="SUPFAM" id="SSF51110">
    <property type="entry name" value="alpha-D-mannose-specific plant lectins"/>
    <property type="match status" value="1"/>
</dbReference>
<dbReference type="Gene3D" id="1.20.1280.50">
    <property type="match status" value="1"/>
</dbReference>
<comment type="caution">
    <text evidence="6">The sequence shown here is derived from an EMBL/GenBank/DDBJ whole genome shotgun (WGS) entry which is preliminary data.</text>
</comment>
<evidence type="ECO:0000256" key="2">
    <source>
        <dbReference type="ARBA" id="ARBA00023157"/>
    </source>
</evidence>
<reference evidence="6" key="1">
    <citation type="submission" date="2020-01" db="EMBL/GenBank/DDBJ databases">
        <authorList>
            <person name="Mishra B."/>
        </authorList>
    </citation>
    <scope>NUCLEOTIDE SEQUENCE [LARGE SCALE GENOMIC DNA]</scope>
</reference>
<keyword evidence="3" id="KW-0325">Glycoprotein</keyword>
<dbReference type="Gene3D" id="2.90.10.10">
    <property type="entry name" value="Bulb-type lectin domain"/>
    <property type="match status" value="1"/>
</dbReference>
<proteinExistence type="predicted"/>
<dbReference type="InterPro" id="IPR017451">
    <property type="entry name" value="F-box-assoc_interact_dom"/>
</dbReference>
<dbReference type="Proteomes" id="UP000467841">
    <property type="component" value="Unassembled WGS sequence"/>
</dbReference>
<sequence length="420" mass="48218">MLLRRNRWSVELLPHDVVELILERLPVWSLLRFKSVSKNWKSTIDSRRFQQRQLIQRRQLRGPDFLLYVISDYKEDESIMVLGDSIVFKLRIPDPITMVCHGSCDGLVCIFNIDGPSMVVNPATRWHRIFPLSNAQQLLLNMFKRRVHRCPRPKLGFGKDKFKGTYKPVWLCNSSEFGLDNATTCEVFDFSTNAWRYVLPASPYRIVDDQKPVYLDGSLYWLTECEETKVLSFDLQTETFQVISKAPFPHSPDSNDVIMCILDNRLCVSHKIWPTQSIWTSFDSLSGNGNKTWKKMWSIDLTKTFSLYGDTGLGPLVRPCLPLAILNEDKLLLQGGDISQPVIRQTLSSPDGTFELGFFNPNSSQEHQYVGIWFKKVTPRVYSRENPVTSSTVGLSISSNGILILLDEKQTVLWRRSSGI</sequence>
<dbReference type="NCBIfam" id="TIGR01640">
    <property type="entry name" value="F_box_assoc_1"/>
    <property type="match status" value="1"/>
</dbReference>
<evidence type="ECO:0000259" key="4">
    <source>
        <dbReference type="PROSITE" id="PS50181"/>
    </source>
</evidence>
<keyword evidence="2" id="KW-1015">Disulfide bond</keyword>
<dbReference type="InterPro" id="IPR050796">
    <property type="entry name" value="SCF_F-box_component"/>
</dbReference>
<dbReference type="InterPro" id="IPR001810">
    <property type="entry name" value="F-box_dom"/>
</dbReference>
<dbReference type="InterPro" id="IPR036047">
    <property type="entry name" value="F-box-like_dom_sf"/>
</dbReference>
<dbReference type="Pfam" id="PF00646">
    <property type="entry name" value="F-box"/>
    <property type="match status" value="1"/>
</dbReference>
<dbReference type="AlphaFoldDB" id="A0A6D2I1R4"/>
<dbReference type="PANTHER" id="PTHR31672">
    <property type="entry name" value="BNACNNG10540D PROTEIN"/>
    <property type="match status" value="1"/>
</dbReference>
<keyword evidence="1" id="KW-0732">Signal</keyword>
<dbReference type="OrthoDB" id="601306at2759"/>
<evidence type="ECO:0000313" key="7">
    <source>
        <dbReference type="Proteomes" id="UP000467841"/>
    </source>
</evidence>
<evidence type="ECO:0000256" key="3">
    <source>
        <dbReference type="ARBA" id="ARBA00023180"/>
    </source>
</evidence>
<dbReference type="InterPro" id="IPR011043">
    <property type="entry name" value="Gal_Oxase/kelch_b-propeller"/>
</dbReference>
<name>A0A6D2I1R4_9BRAS</name>
<keyword evidence="7" id="KW-1185">Reference proteome</keyword>
<feature type="domain" description="Bulb-type lectin" evidence="5">
    <location>
        <begin position="323"/>
        <end position="420"/>
    </location>
</feature>
<accession>A0A6D2I1R4</accession>
<evidence type="ECO:0008006" key="8">
    <source>
        <dbReference type="Google" id="ProtNLM"/>
    </source>
</evidence>
<evidence type="ECO:0000259" key="5">
    <source>
        <dbReference type="PROSITE" id="PS50927"/>
    </source>
</evidence>
<dbReference type="InterPro" id="IPR006527">
    <property type="entry name" value="F-box-assoc_dom_typ1"/>
</dbReference>
<evidence type="ECO:0000256" key="1">
    <source>
        <dbReference type="ARBA" id="ARBA00022729"/>
    </source>
</evidence>
<dbReference type="PROSITE" id="PS50181">
    <property type="entry name" value="FBOX"/>
    <property type="match status" value="1"/>
</dbReference>
<dbReference type="SUPFAM" id="SSF81383">
    <property type="entry name" value="F-box domain"/>
    <property type="match status" value="1"/>
</dbReference>
<feature type="domain" description="F-box" evidence="4">
    <location>
        <begin position="7"/>
        <end position="52"/>
    </location>
</feature>
<evidence type="ECO:0000313" key="6">
    <source>
        <dbReference type="EMBL" id="CAA7020817.1"/>
    </source>
</evidence>